<feature type="transmembrane region" description="Helical" evidence="19">
    <location>
        <begin position="135"/>
        <end position="154"/>
    </location>
</feature>
<comment type="catalytic activity">
    <reaction evidence="17 19">
        <text>alpha-ribazole + adenosylcob(III)inamide-GDP = adenosylcob(III)alamin + GMP + H(+)</text>
        <dbReference type="Rhea" id="RHEA:16049"/>
        <dbReference type="ChEBI" id="CHEBI:10329"/>
        <dbReference type="ChEBI" id="CHEBI:15378"/>
        <dbReference type="ChEBI" id="CHEBI:18408"/>
        <dbReference type="ChEBI" id="CHEBI:58115"/>
        <dbReference type="ChEBI" id="CHEBI:60487"/>
        <dbReference type="EC" id="2.7.8.26"/>
    </reaction>
</comment>
<gene>
    <name evidence="19 20" type="primary">cobS</name>
    <name evidence="20" type="ORF">G3M70_14600</name>
</gene>
<evidence type="ECO:0000256" key="13">
    <source>
        <dbReference type="ARBA" id="ARBA00023136"/>
    </source>
</evidence>
<dbReference type="EC" id="2.7.8.26" evidence="5 19"/>
<evidence type="ECO:0000256" key="16">
    <source>
        <dbReference type="ARBA" id="ARBA00032853"/>
    </source>
</evidence>
<protein>
    <recommendedName>
        <fullName evidence="6 19">Adenosylcobinamide-GDP ribazoletransferase</fullName>
        <ecNumber evidence="5 19">2.7.8.26</ecNumber>
    </recommendedName>
    <alternativeName>
        <fullName evidence="16 19">Cobalamin synthase</fullName>
    </alternativeName>
    <alternativeName>
        <fullName evidence="15 19">Cobalamin-5'-phosphate synthase</fullName>
    </alternativeName>
</protein>
<sequence>MTKRSGFFSALSFLTVLPVGKTRLEPSPNAALFFPIVGVLIGLFIFGVDQFATDFLFPEVRGLFVVALLAVLSGGLHLDGLADSADGLLSHRSREEMLTIMHDPRIGTMGVLALVFCLTFKWVALISLSAPETKYWILAAPAIARVALVAGLVIYPHAKSEGGTHSTFYQKGKWLLLFLAWLPFLILFLNDLGSGVAGLVVFISVFYLFNQFVVGKLGGITGDTLGALCEIMETCIFLVGAVIMANGF</sequence>
<evidence type="ECO:0000313" key="20">
    <source>
        <dbReference type="EMBL" id="QPJ63037.1"/>
    </source>
</evidence>
<keyword evidence="12 19" id="KW-1133">Transmembrane helix</keyword>
<dbReference type="InterPro" id="IPR003805">
    <property type="entry name" value="CobS"/>
</dbReference>
<evidence type="ECO:0000256" key="5">
    <source>
        <dbReference type="ARBA" id="ARBA00013200"/>
    </source>
</evidence>
<comment type="catalytic activity">
    <reaction evidence="18 19">
        <text>alpha-ribazole 5'-phosphate + adenosylcob(III)inamide-GDP = adenosylcob(III)alamin 5'-phosphate + GMP + H(+)</text>
        <dbReference type="Rhea" id="RHEA:23560"/>
        <dbReference type="ChEBI" id="CHEBI:15378"/>
        <dbReference type="ChEBI" id="CHEBI:57918"/>
        <dbReference type="ChEBI" id="CHEBI:58115"/>
        <dbReference type="ChEBI" id="CHEBI:60487"/>
        <dbReference type="ChEBI" id="CHEBI:60493"/>
        <dbReference type="EC" id="2.7.8.26"/>
    </reaction>
</comment>
<evidence type="ECO:0000256" key="12">
    <source>
        <dbReference type="ARBA" id="ARBA00022989"/>
    </source>
</evidence>
<keyword evidence="13 19" id="KW-0472">Membrane</keyword>
<name>A0A7T0BYV1_9BACT</name>
<comment type="cofactor">
    <cofactor evidence="1 19">
        <name>Mg(2+)</name>
        <dbReference type="ChEBI" id="CHEBI:18420"/>
    </cofactor>
</comment>
<evidence type="ECO:0000256" key="9">
    <source>
        <dbReference type="ARBA" id="ARBA00022679"/>
    </source>
</evidence>
<evidence type="ECO:0000256" key="8">
    <source>
        <dbReference type="ARBA" id="ARBA00022573"/>
    </source>
</evidence>
<comment type="pathway">
    <text evidence="3 19">Cofactor biosynthesis; adenosylcobalamin biosynthesis; adenosylcobalamin from cob(II)yrinate a,c-diamide: step 7/7.</text>
</comment>
<keyword evidence="11 19" id="KW-0460">Magnesium</keyword>
<dbReference type="Pfam" id="PF02654">
    <property type="entry name" value="CobS"/>
    <property type="match status" value="1"/>
</dbReference>
<feature type="transmembrane region" description="Helical" evidence="19">
    <location>
        <begin position="106"/>
        <end position="128"/>
    </location>
</feature>
<feature type="transmembrane region" description="Helical" evidence="19">
    <location>
        <begin position="60"/>
        <end position="78"/>
    </location>
</feature>
<dbReference type="UniPathway" id="UPA00148">
    <property type="reaction ID" value="UER00238"/>
</dbReference>
<dbReference type="HAMAP" id="MF_00719">
    <property type="entry name" value="CobS"/>
    <property type="match status" value="1"/>
</dbReference>
<keyword evidence="7 19" id="KW-1003">Cell membrane</keyword>
<dbReference type="KEGG" id="nli:G3M70_14600"/>
<comment type="similarity">
    <text evidence="4 19">Belongs to the CobS family.</text>
</comment>
<feature type="transmembrane region" description="Helical" evidence="19">
    <location>
        <begin position="174"/>
        <end position="189"/>
    </location>
</feature>
<feature type="transmembrane region" description="Helical" evidence="19">
    <location>
        <begin position="196"/>
        <end position="213"/>
    </location>
</feature>
<evidence type="ECO:0000256" key="6">
    <source>
        <dbReference type="ARBA" id="ARBA00015850"/>
    </source>
</evidence>
<organism evidence="20 21">
    <name type="scientific">Candidatus Nitronauta litoralis</name>
    <dbReference type="NCBI Taxonomy" id="2705533"/>
    <lineage>
        <taxon>Bacteria</taxon>
        <taxon>Pseudomonadati</taxon>
        <taxon>Nitrospinota/Tectimicrobiota group</taxon>
        <taxon>Nitrospinota</taxon>
        <taxon>Nitrospinia</taxon>
        <taxon>Nitrospinales</taxon>
        <taxon>Nitrospinaceae</taxon>
        <taxon>Candidatus Nitronauta</taxon>
    </lineage>
</organism>
<accession>A0A7T0BYV1</accession>
<evidence type="ECO:0000256" key="18">
    <source>
        <dbReference type="ARBA" id="ARBA00049504"/>
    </source>
</evidence>
<keyword evidence="8 19" id="KW-0169">Cobalamin biosynthesis</keyword>
<dbReference type="GO" id="GO:0008818">
    <property type="term" value="F:cobalamin 5'-phosphate synthase activity"/>
    <property type="evidence" value="ECO:0007669"/>
    <property type="project" value="UniProtKB-UniRule"/>
</dbReference>
<feature type="transmembrane region" description="Helical" evidence="19">
    <location>
        <begin position="225"/>
        <end position="245"/>
    </location>
</feature>
<dbReference type="PANTHER" id="PTHR34148:SF1">
    <property type="entry name" value="ADENOSYLCOBINAMIDE-GDP RIBAZOLETRANSFERASE"/>
    <property type="match status" value="1"/>
</dbReference>
<proteinExistence type="inferred from homology"/>
<feature type="transmembrane region" description="Helical" evidence="19">
    <location>
        <begin position="31"/>
        <end position="48"/>
    </location>
</feature>
<evidence type="ECO:0000256" key="2">
    <source>
        <dbReference type="ARBA" id="ARBA00004651"/>
    </source>
</evidence>
<evidence type="ECO:0000256" key="1">
    <source>
        <dbReference type="ARBA" id="ARBA00001946"/>
    </source>
</evidence>
<evidence type="ECO:0000313" key="21">
    <source>
        <dbReference type="Proteomes" id="UP000594688"/>
    </source>
</evidence>
<dbReference type="GO" id="GO:0005886">
    <property type="term" value="C:plasma membrane"/>
    <property type="evidence" value="ECO:0007669"/>
    <property type="project" value="UniProtKB-SubCell"/>
</dbReference>
<dbReference type="PANTHER" id="PTHR34148">
    <property type="entry name" value="ADENOSYLCOBINAMIDE-GDP RIBAZOLETRANSFERASE"/>
    <property type="match status" value="1"/>
</dbReference>
<evidence type="ECO:0000256" key="3">
    <source>
        <dbReference type="ARBA" id="ARBA00004663"/>
    </source>
</evidence>
<dbReference type="GO" id="GO:0051073">
    <property type="term" value="F:adenosylcobinamide-GDP ribazoletransferase activity"/>
    <property type="evidence" value="ECO:0007669"/>
    <property type="project" value="UniProtKB-UniRule"/>
</dbReference>
<evidence type="ECO:0000256" key="17">
    <source>
        <dbReference type="ARBA" id="ARBA00048623"/>
    </source>
</evidence>
<evidence type="ECO:0000256" key="4">
    <source>
        <dbReference type="ARBA" id="ARBA00010561"/>
    </source>
</evidence>
<dbReference type="EMBL" id="CP048685">
    <property type="protein sequence ID" value="QPJ63037.1"/>
    <property type="molecule type" value="Genomic_DNA"/>
</dbReference>
<dbReference type="AlphaFoldDB" id="A0A7T0BYV1"/>
<dbReference type="Proteomes" id="UP000594688">
    <property type="component" value="Chromosome"/>
</dbReference>
<keyword evidence="10 19" id="KW-0812">Transmembrane</keyword>
<reference evidence="20 21" key="1">
    <citation type="submission" date="2020-02" db="EMBL/GenBank/DDBJ databases">
        <title>Genomic and physiological characterization of two novel Nitrospinaceae genera.</title>
        <authorList>
            <person name="Mueller A.J."/>
            <person name="Jung M.-Y."/>
            <person name="Strachan C.R."/>
            <person name="Herbold C.W."/>
            <person name="Kirkegaard R.H."/>
            <person name="Daims H."/>
        </authorList>
    </citation>
    <scope>NUCLEOTIDE SEQUENCE [LARGE SCALE GENOMIC DNA]</scope>
    <source>
        <strain evidence="20">EB</strain>
    </source>
</reference>
<evidence type="ECO:0000256" key="14">
    <source>
        <dbReference type="ARBA" id="ARBA00025228"/>
    </source>
</evidence>
<evidence type="ECO:0000256" key="19">
    <source>
        <dbReference type="HAMAP-Rule" id="MF_00719"/>
    </source>
</evidence>
<evidence type="ECO:0000256" key="15">
    <source>
        <dbReference type="ARBA" id="ARBA00032605"/>
    </source>
</evidence>
<evidence type="ECO:0000256" key="11">
    <source>
        <dbReference type="ARBA" id="ARBA00022842"/>
    </source>
</evidence>
<evidence type="ECO:0000256" key="7">
    <source>
        <dbReference type="ARBA" id="ARBA00022475"/>
    </source>
</evidence>
<dbReference type="GO" id="GO:0009236">
    <property type="term" value="P:cobalamin biosynthetic process"/>
    <property type="evidence" value="ECO:0007669"/>
    <property type="project" value="UniProtKB-UniRule"/>
</dbReference>
<comment type="subcellular location">
    <subcellularLocation>
        <location evidence="2 19">Cell membrane</location>
        <topology evidence="2 19">Multi-pass membrane protein</topology>
    </subcellularLocation>
</comment>
<evidence type="ECO:0000256" key="10">
    <source>
        <dbReference type="ARBA" id="ARBA00022692"/>
    </source>
</evidence>
<dbReference type="NCBIfam" id="TIGR00317">
    <property type="entry name" value="cobS"/>
    <property type="match status" value="1"/>
</dbReference>
<keyword evidence="9 19" id="KW-0808">Transferase</keyword>
<comment type="function">
    <text evidence="14 19">Joins adenosylcobinamide-GDP and alpha-ribazole to generate adenosylcobalamin (Ado-cobalamin). Also synthesizes adenosylcobalamin 5'-phosphate from adenosylcobinamide-GDP and alpha-ribazole 5'-phosphate.</text>
</comment>